<dbReference type="Pfam" id="PF13439">
    <property type="entry name" value="Glyco_transf_4"/>
    <property type="match status" value="1"/>
</dbReference>
<dbReference type="PANTHER" id="PTHR12526">
    <property type="entry name" value="GLYCOSYLTRANSFERASE"/>
    <property type="match status" value="1"/>
</dbReference>
<evidence type="ECO:0000313" key="6">
    <source>
        <dbReference type="Proteomes" id="UP000319852"/>
    </source>
</evidence>
<feature type="domain" description="Glycosyltransferase subfamily 4-like N-terminal" evidence="4">
    <location>
        <begin position="119"/>
        <end position="219"/>
    </location>
</feature>
<keyword evidence="6" id="KW-1185">Reference proteome</keyword>
<dbReference type="EC" id="2.4.1.284" evidence="5"/>
<keyword evidence="2 5" id="KW-0808">Transferase</keyword>
<evidence type="ECO:0000259" key="4">
    <source>
        <dbReference type="Pfam" id="PF13439"/>
    </source>
</evidence>
<sequence>MKKPLHIINNALPDIQGGYSIRTHSLLMAQRAIGMIPRAIVVPSTPIDRRERTVVGPGMVSYDCDGIAYLGIPDQSSRLRKAILKTALTLKKIGVRGLGRTIPYRVNESTVHRIIDYACQNIDFDVLHAHSPSRCFDFAAKLGQAKGVPIVYEVRGFFDLSQEAEGASTQKARAKRMQTELAACRGAGRVATLGAAMKQHLIDLGIDSEKIDLFPNGVDALERVKKTDRLEFRRRLGFSTDDFICGCFTNVRKLEGLGTAIKAIKLLNDTGHKVKFLLVGDGTDMARQKQLANSLGISGQIIFQGRVPKAEIASYYSALDAYLIPRINKPVCHIVAPVKILEPMAKGVPLVISNLPALVEHTGDDRGLSFEPDNKTDLASKISSLIASPERGSAIAERARDWVLTNRSWEQIARRTMESYQKLLNQSDSKGPKLFG</sequence>
<protein>
    <submittedName>
        <fullName evidence="5">2-deoxystreptamine glucosyltransferase</fullName>
        <ecNumber evidence="5">2.4.1.284</ecNumber>
    </submittedName>
</protein>
<dbReference type="Gene3D" id="3.40.50.2000">
    <property type="entry name" value="Glycogen Phosphorylase B"/>
    <property type="match status" value="2"/>
</dbReference>
<dbReference type="KEGG" id="amob:HG15A2_02130"/>
<keyword evidence="1 5" id="KW-0328">Glycosyltransferase</keyword>
<dbReference type="InterPro" id="IPR028098">
    <property type="entry name" value="Glyco_trans_4-like_N"/>
</dbReference>
<evidence type="ECO:0000259" key="3">
    <source>
        <dbReference type="Pfam" id="PF00534"/>
    </source>
</evidence>
<dbReference type="EMBL" id="CP036263">
    <property type="protein sequence ID" value="QDS96954.1"/>
    <property type="molecule type" value="Genomic_DNA"/>
</dbReference>
<dbReference type="SUPFAM" id="SSF53756">
    <property type="entry name" value="UDP-Glycosyltransferase/glycogen phosphorylase"/>
    <property type="match status" value="1"/>
</dbReference>
<reference evidence="5 6" key="1">
    <citation type="submission" date="2019-02" db="EMBL/GenBank/DDBJ databases">
        <title>Deep-cultivation of Planctomycetes and their phenomic and genomic characterization uncovers novel biology.</title>
        <authorList>
            <person name="Wiegand S."/>
            <person name="Jogler M."/>
            <person name="Boedeker C."/>
            <person name="Pinto D."/>
            <person name="Vollmers J."/>
            <person name="Rivas-Marin E."/>
            <person name="Kohn T."/>
            <person name="Peeters S.H."/>
            <person name="Heuer A."/>
            <person name="Rast P."/>
            <person name="Oberbeckmann S."/>
            <person name="Bunk B."/>
            <person name="Jeske O."/>
            <person name="Meyerdierks A."/>
            <person name="Storesund J.E."/>
            <person name="Kallscheuer N."/>
            <person name="Luecker S."/>
            <person name="Lage O.M."/>
            <person name="Pohl T."/>
            <person name="Merkel B.J."/>
            <person name="Hornburger P."/>
            <person name="Mueller R.-W."/>
            <person name="Bruemmer F."/>
            <person name="Labrenz M."/>
            <person name="Spormann A.M."/>
            <person name="Op den Camp H."/>
            <person name="Overmann J."/>
            <person name="Amann R."/>
            <person name="Jetten M.S.M."/>
            <person name="Mascher T."/>
            <person name="Medema M.H."/>
            <person name="Devos D.P."/>
            <person name="Kaster A.-K."/>
            <person name="Ovreas L."/>
            <person name="Rohde M."/>
            <person name="Galperin M.Y."/>
            <person name="Jogler C."/>
        </authorList>
    </citation>
    <scope>NUCLEOTIDE SEQUENCE [LARGE SCALE GENOMIC DNA]</scope>
    <source>
        <strain evidence="5 6">HG15A2</strain>
    </source>
</reference>
<feature type="domain" description="Glycosyl transferase family 1" evidence="3">
    <location>
        <begin position="229"/>
        <end position="402"/>
    </location>
</feature>
<dbReference type="AlphaFoldDB" id="A0A517MQ07"/>
<dbReference type="InterPro" id="IPR001296">
    <property type="entry name" value="Glyco_trans_1"/>
</dbReference>
<name>A0A517MQ07_9BACT</name>
<dbReference type="RefSeq" id="WP_145056950.1">
    <property type="nucleotide sequence ID" value="NZ_CP036263.1"/>
</dbReference>
<organism evidence="5 6">
    <name type="scientific">Adhaeretor mobilis</name>
    <dbReference type="NCBI Taxonomy" id="1930276"/>
    <lineage>
        <taxon>Bacteria</taxon>
        <taxon>Pseudomonadati</taxon>
        <taxon>Planctomycetota</taxon>
        <taxon>Planctomycetia</taxon>
        <taxon>Pirellulales</taxon>
        <taxon>Lacipirellulaceae</taxon>
        <taxon>Adhaeretor</taxon>
    </lineage>
</organism>
<dbReference type="OrthoDB" id="9811902at2"/>
<evidence type="ECO:0000256" key="2">
    <source>
        <dbReference type="ARBA" id="ARBA00022679"/>
    </source>
</evidence>
<accession>A0A517MQ07</accession>
<gene>
    <name evidence="5" type="primary">kanF_1</name>
    <name evidence="5" type="ORF">HG15A2_02130</name>
</gene>
<dbReference type="CDD" id="cd03794">
    <property type="entry name" value="GT4_WbuB-like"/>
    <property type="match status" value="1"/>
</dbReference>
<dbReference type="PANTHER" id="PTHR12526:SF629">
    <property type="entry name" value="TEICHURONIC ACID BIOSYNTHESIS GLYCOSYLTRANSFERASE TUAH-RELATED"/>
    <property type="match status" value="1"/>
</dbReference>
<dbReference type="Proteomes" id="UP000319852">
    <property type="component" value="Chromosome"/>
</dbReference>
<evidence type="ECO:0000256" key="1">
    <source>
        <dbReference type="ARBA" id="ARBA00022676"/>
    </source>
</evidence>
<dbReference type="Pfam" id="PF00534">
    <property type="entry name" value="Glycos_transf_1"/>
    <property type="match status" value="1"/>
</dbReference>
<proteinExistence type="predicted"/>
<dbReference type="GO" id="GO:0102318">
    <property type="term" value="F:2-deoxystreptamine glucosyltransferase activity"/>
    <property type="evidence" value="ECO:0007669"/>
    <property type="project" value="UniProtKB-EC"/>
</dbReference>
<evidence type="ECO:0000313" key="5">
    <source>
        <dbReference type="EMBL" id="QDS96954.1"/>
    </source>
</evidence>